<proteinExistence type="predicted"/>
<gene>
    <name evidence="3" type="ORF">scyTo_0013154</name>
</gene>
<reference evidence="3 4" key="1">
    <citation type="journal article" date="2018" name="Nat. Ecol. Evol.">
        <title>Shark genomes provide insights into elasmobranch evolution and the origin of vertebrates.</title>
        <authorList>
            <person name="Hara Y"/>
            <person name="Yamaguchi K"/>
            <person name="Onimaru K"/>
            <person name="Kadota M"/>
            <person name="Koyanagi M"/>
            <person name="Keeley SD"/>
            <person name="Tatsumi K"/>
            <person name="Tanaka K"/>
            <person name="Motone F"/>
            <person name="Kageyama Y"/>
            <person name="Nozu R"/>
            <person name="Adachi N"/>
            <person name="Nishimura O"/>
            <person name="Nakagawa R"/>
            <person name="Tanegashima C"/>
            <person name="Kiyatake I"/>
            <person name="Matsumoto R"/>
            <person name="Murakumo K"/>
            <person name="Nishida K"/>
            <person name="Terakita A"/>
            <person name="Kuratani S"/>
            <person name="Sato K"/>
            <person name="Hyodo S Kuraku.S."/>
        </authorList>
    </citation>
    <scope>NUCLEOTIDE SEQUENCE [LARGE SCALE GENOMIC DNA]</scope>
</reference>
<dbReference type="Pfam" id="PF12799">
    <property type="entry name" value="LRR_4"/>
    <property type="match status" value="1"/>
</dbReference>
<evidence type="ECO:0000256" key="1">
    <source>
        <dbReference type="ARBA" id="ARBA00022614"/>
    </source>
</evidence>
<dbReference type="OMA" id="YLFTKFW"/>
<dbReference type="STRING" id="75743.A0A401NQF5"/>
<keyword evidence="1" id="KW-0433">Leucine-rich repeat</keyword>
<dbReference type="InterPro" id="IPR050576">
    <property type="entry name" value="Cilia_flagella_integrity"/>
</dbReference>
<dbReference type="EMBL" id="BFAA01006607">
    <property type="protein sequence ID" value="GCB63067.1"/>
    <property type="molecule type" value="Genomic_DNA"/>
</dbReference>
<dbReference type="PANTHER" id="PTHR45973">
    <property type="entry name" value="PROTEIN PHOSPHATASE 1 REGULATORY SUBUNIT SDS22-RELATED"/>
    <property type="match status" value="1"/>
</dbReference>
<dbReference type="InterPro" id="IPR032675">
    <property type="entry name" value="LRR_dom_sf"/>
</dbReference>
<dbReference type="SMART" id="SM00365">
    <property type="entry name" value="LRR_SD22"/>
    <property type="match status" value="4"/>
</dbReference>
<dbReference type="Proteomes" id="UP000288216">
    <property type="component" value="Unassembled WGS sequence"/>
</dbReference>
<comment type="caution">
    <text evidence="3">The sequence shown here is derived from an EMBL/GenBank/DDBJ whole genome shotgun (WGS) entry which is preliminary data.</text>
</comment>
<keyword evidence="4" id="KW-1185">Reference proteome</keyword>
<dbReference type="InterPro" id="IPR001611">
    <property type="entry name" value="Leu-rich_rpt"/>
</dbReference>
<keyword evidence="2" id="KW-0677">Repeat</keyword>
<dbReference type="Pfam" id="PF13855">
    <property type="entry name" value="LRR_8"/>
    <property type="match status" value="1"/>
</dbReference>
<protein>
    <submittedName>
        <fullName evidence="3">Uncharacterized protein</fullName>
    </submittedName>
</protein>
<dbReference type="Gene3D" id="3.80.10.10">
    <property type="entry name" value="Ribonuclease Inhibitor"/>
    <property type="match status" value="1"/>
</dbReference>
<dbReference type="PANTHER" id="PTHR45973:SF36">
    <property type="entry name" value="CENTRIOLIN"/>
    <property type="match status" value="1"/>
</dbReference>
<organism evidence="3 4">
    <name type="scientific">Scyliorhinus torazame</name>
    <name type="common">Cloudy catshark</name>
    <name type="synonym">Catulus torazame</name>
    <dbReference type="NCBI Taxonomy" id="75743"/>
    <lineage>
        <taxon>Eukaryota</taxon>
        <taxon>Metazoa</taxon>
        <taxon>Chordata</taxon>
        <taxon>Craniata</taxon>
        <taxon>Vertebrata</taxon>
        <taxon>Chondrichthyes</taxon>
        <taxon>Elasmobranchii</taxon>
        <taxon>Galeomorphii</taxon>
        <taxon>Galeoidea</taxon>
        <taxon>Carcharhiniformes</taxon>
        <taxon>Scyliorhinidae</taxon>
        <taxon>Scyliorhinus</taxon>
    </lineage>
</organism>
<dbReference type="SMART" id="SM00369">
    <property type="entry name" value="LRR_TYP"/>
    <property type="match status" value="3"/>
</dbReference>
<dbReference type="OrthoDB" id="6334211at2759"/>
<sequence length="441" mass="50838">MVYFNHRIYCSPWEPILHSGHSGSIRRQDLDKLLRMAGNMIQHQFIEDRCTEMTLIPFTWNVGKDGPHFFLDMKMSRLKELVLNSIVGTRARRILKINISLNELKELQCESLSPFVNLHELNVSLNSLRSISWLSALPHLVVLNLAHNDIETLQGLESCKTLAVLNLSHNGIRSVANLPFLNSLMELYLSGNQLESLEGIQHVPQLCELYIQGNRIYSLLPMSSSLGLCVLDASENMIPSLTDTLHVLGNLRRLKRLRLKGNPLTRDKRYNTAIRQSTTTEILDNVLLRDWYADGSMFAPHADVQGQTKEDLKGLARLTFQNKVQEKRSDTESAIHYLHSKILNLQEEQQDYEDHLTMELEAYNRYLDIIPTEDHHSIDSKKIPCAMERYMFTKFWEKWDQGKRRQENCPFRDLAKPDEVIRTAARLLSNPHAQDPQSSNT</sequence>
<dbReference type="PROSITE" id="PS51450">
    <property type="entry name" value="LRR"/>
    <property type="match status" value="4"/>
</dbReference>
<accession>A0A401NQF5</accession>
<evidence type="ECO:0000313" key="4">
    <source>
        <dbReference type="Proteomes" id="UP000288216"/>
    </source>
</evidence>
<name>A0A401NQF5_SCYTO</name>
<dbReference type="AlphaFoldDB" id="A0A401NQF5"/>
<evidence type="ECO:0000313" key="3">
    <source>
        <dbReference type="EMBL" id="GCB63067.1"/>
    </source>
</evidence>
<dbReference type="SUPFAM" id="SSF52058">
    <property type="entry name" value="L domain-like"/>
    <property type="match status" value="1"/>
</dbReference>
<dbReference type="InterPro" id="IPR025875">
    <property type="entry name" value="Leu-rich_rpt_4"/>
</dbReference>
<evidence type="ECO:0000256" key="2">
    <source>
        <dbReference type="ARBA" id="ARBA00022737"/>
    </source>
</evidence>
<dbReference type="InterPro" id="IPR003591">
    <property type="entry name" value="Leu-rich_rpt_typical-subtyp"/>
</dbReference>